<evidence type="ECO:0000256" key="1">
    <source>
        <dbReference type="SAM" id="SignalP"/>
    </source>
</evidence>
<comment type="caution">
    <text evidence="3">The sequence shown here is derived from an EMBL/GenBank/DDBJ whole genome shotgun (WGS) entry which is preliminary data.</text>
</comment>
<keyword evidence="4" id="KW-1185">Reference proteome</keyword>
<dbReference type="Gene3D" id="2.160.20.120">
    <property type="match status" value="1"/>
</dbReference>
<feature type="domain" description="DUF4097" evidence="2">
    <location>
        <begin position="112"/>
        <end position="212"/>
    </location>
</feature>
<dbReference type="RefSeq" id="WP_379580075.1">
    <property type="nucleotide sequence ID" value="NZ_JBHUFV010000061.1"/>
</dbReference>
<evidence type="ECO:0000313" key="4">
    <source>
        <dbReference type="Proteomes" id="UP001597368"/>
    </source>
</evidence>
<evidence type="ECO:0000313" key="3">
    <source>
        <dbReference type="EMBL" id="MFD1938216.1"/>
    </source>
</evidence>
<organism evidence="3 4">
    <name type="scientific">Nonomuraea mangrovi</name>
    <dbReference type="NCBI Taxonomy" id="2316207"/>
    <lineage>
        <taxon>Bacteria</taxon>
        <taxon>Bacillati</taxon>
        <taxon>Actinomycetota</taxon>
        <taxon>Actinomycetes</taxon>
        <taxon>Streptosporangiales</taxon>
        <taxon>Streptosporangiaceae</taxon>
        <taxon>Nonomuraea</taxon>
    </lineage>
</organism>
<dbReference type="Proteomes" id="UP001597368">
    <property type="component" value="Unassembled WGS sequence"/>
</dbReference>
<feature type="signal peptide" evidence="1">
    <location>
        <begin position="1"/>
        <end position="21"/>
    </location>
</feature>
<name>A0ABW4TBR7_9ACTN</name>
<proteinExistence type="predicted"/>
<dbReference type="Pfam" id="PF13349">
    <property type="entry name" value="DUF4097"/>
    <property type="match status" value="1"/>
</dbReference>
<dbReference type="EMBL" id="JBHUFV010000061">
    <property type="protein sequence ID" value="MFD1938216.1"/>
    <property type="molecule type" value="Genomic_DNA"/>
</dbReference>
<dbReference type="InterPro" id="IPR025164">
    <property type="entry name" value="Toastrack_DUF4097"/>
</dbReference>
<accession>A0ABW4TBR7</accession>
<reference evidence="4" key="1">
    <citation type="journal article" date="2019" name="Int. J. Syst. Evol. Microbiol.">
        <title>The Global Catalogue of Microorganisms (GCM) 10K type strain sequencing project: providing services to taxonomists for standard genome sequencing and annotation.</title>
        <authorList>
            <consortium name="The Broad Institute Genomics Platform"/>
            <consortium name="The Broad Institute Genome Sequencing Center for Infectious Disease"/>
            <person name="Wu L."/>
            <person name="Ma J."/>
        </authorList>
    </citation>
    <scope>NUCLEOTIDE SEQUENCE [LARGE SCALE GENOMIC DNA]</scope>
    <source>
        <strain evidence="4">ICMP 6774ER</strain>
    </source>
</reference>
<protein>
    <submittedName>
        <fullName evidence="3">DUF4097 family beta strand repeat-containing protein</fullName>
    </submittedName>
</protein>
<gene>
    <name evidence="3" type="ORF">ACFSKW_42740</name>
</gene>
<evidence type="ECO:0000259" key="2">
    <source>
        <dbReference type="Pfam" id="PF13349"/>
    </source>
</evidence>
<dbReference type="PROSITE" id="PS51257">
    <property type="entry name" value="PROKAR_LIPOPROTEIN"/>
    <property type="match status" value="1"/>
</dbReference>
<sequence>MRTRGMIAVAALAASATILTGCGVVGFGGATEKKTESYEVTDKVIRLTVKGEAGDVVVNETDRTGIKVTENMNWRNNKPEPSHEVKGDVLELSYDCKRTFDNCWVDYTIEVPKAVKVKIDNGAGDITLRSLTGEVEATTGAGDIDANGLAGKRLFAETGAGALDLKFSSPPDSVEVETGAGDATLRVPQGPYHVTTDTGVGSAEVKVTDDAGAPRKISISSGVGDVRILPL</sequence>
<feature type="chain" id="PRO_5045222196" evidence="1">
    <location>
        <begin position="22"/>
        <end position="231"/>
    </location>
</feature>
<keyword evidence="1" id="KW-0732">Signal</keyword>